<dbReference type="PROSITE" id="PS50853">
    <property type="entry name" value="FN3"/>
    <property type="match status" value="1"/>
</dbReference>
<dbReference type="AlphaFoldDB" id="A0A4U3A217"/>
<feature type="domain" description="Fibronectin type-III" evidence="1">
    <location>
        <begin position="9"/>
        <end position="97"/>
    </location>
</feature>
<dbReference type="SMART" id="SM00060">
    <property type="entry name" value="FN3"/>
    <property type="match status" value="1"/>
</dbReference>
<dbReference type="InterPro" id="IPR003961">
    <property type="entry name" value="FN3_dom"/>
</dbReference>
<dbReference type="Gene3D" id="2.60.40.10">
    <property type="entry name" value="Immunoglobulins"/>
    <property type="match status" value="1"/>
</dbReference>
<accession>A0A4U3A217</accession>
<dbReference type="SUPFAM" id="SSF49265">
    <property type="entry name" value="Fibronectin type III"/>
    <property type="match status" value="1"/>
</dbReference>
<dbReference type="Proteomes" id="UP000305524">
    <property type="component" value="Unassembled WGS sequence"/>
</dbReference>
<dbReference type="EMBL" id="SZOD01000778">
    <property type="protein sequence ID" value="TKI81112.1"/>
    <property type="molecule type" value="Genomic_DNA"/>
</dbReference>
<evidence type="ECO:0000313" key="3">
    <source>
        <dbReference type="Proteomes" id="UP000305524"/>
    </source>
</evidence>
<evidence type="ECO:0000313" key="2">
    <source>
        <dbReference type="EMBL" id="TKI81112.1"/>
    </source>
</evidence>
<name>A0A4U3A217_BACMY</name>
<evidence type="ECO:0000259" key="1">
    <source>
        <dbReference type="PROSITE" id="PS50853"/>
    </source>
</evidence>
<dbReference type="CDD" id="cd00063">
    <property type="entry name" value="FN3"/>
    <property type="match status" value="1"/>
</dbReference>
<comment type="caution">
    <text evidence="2">The sequence shown here is derived from an EMBL/GenBank/DDBJ whole genome shotgun (WGS) entry which is preliminary data.</text>
</comment>
<gene>
    <name evidence="2" type="ORF">FC701_26165</name>
</gene>
<dbReference type="InterPro" id="IPR013783">
    <property type="entry name" value="Ig-like_fold"/>
</dbReference>
<dbReference type="InterPro" id="IPR036116">
    <property type="entry name" value="FN3_sf"/>
</dbReference>
<protein>
    <submittedName>
        <fullName evidence="2">Fibronectin type III domain-containing protein</fullName>
    </submittedName>
</protein>
<dbReference type="RefSeq" id="WP_137058948.1">
    <property type="nucleotide sequence ID" value="NZ_SZOD01000778.1"/>
</dbReference>
<sequence>MKYRLHPNPPQGPTGLKVDSTTVTTANISWSPVVYDGGIKEYQILRNGKQVGTAVTATYKDTGLTGDTTYSYQVKAVGNNGLNSPLSVELSAKTNASGS</sequence>
<dbReference type="Pfam" id="PF00041">
    <property type="entry name" value="fn3"/>
    <property type="match status" value="1"/>
</dbReference>
<proteinExistence type="predicted"/>
<organism evidence="2 3">
    <name type="scientific">Bacillus mycoides</name>
    <dbReference type="NCBI Taxonomy" id="1405"/>
    <lineage>
        <taxon>Bacteria</taxon>
        <taxon>Bacillati</taxon>
        <taxon>Bacillota</taxon>
        <taxon>Bacilli</taxon>
        <taxon>Bacillales</taxon>
        <taxon>Bacillaceae</taxon>
        <taxon>Bacillus</taxon>
        <taxon>Bacillus cereus group</taxon>
    </lineage>
</organism>
<reference evidence="2 3" key="1">
    <citation type="journal article" date="2019" name="Environ. Microbiol.">
        <title>An active ?-lactamase is a part of an orchestrated cell wall stress resistance network of Bacillus subtilis and related rhizosphere species.</title>
        <authorList>
            <person name="Bucher T."/>
            <person name="Keren-Paz A."/>
            <person name="Hausser J."/>
            <person name="Olender T."/>
            <person name="Cytryn E."/>
            <person name="Kolodkin-Gal I."/>
        </authorList>
    </citation>
    <scope>NUCLEOTIDE SEQUENCE [LARGE SCALE GENOMIC DNA]</scope>
    <source>
        <strain evidence="2 3">I186</strain>
    </source>
</reference>